<dbReference type="Gene3D" id="3.20.20.70">
    <property type="entry name" value="Aldolase class I"/>
    <property type="match status" value="1"/>
</dbReference>
<evidence type="ECO:0000256" key="3">
    <source>
        <dbReference type="ARBA" id="ARBA00009881"/>
    </source>
</evidence>
<dbReference type="EMBL" id="JAEQNB010000006">
    <property type="protein sequence ID" value="MBL0388440.1"/>
    <property type="molecule type" value="Genomic_DNA"/>
</dbReference>
<evidence type="ECO:0000313" key="13">
    <source>
        <dbReference type="Proteomes" id="UP000602284"/>
    </source>
</evidence>
<evidence type="ECO:0000256" key="5">
    <source>
        <dbReference type="ARBA" id="ARBA00022575"/>
    </source>
</evidence>
<evidence type="ECO:0000256" key="2">
    <source>
        <dbReference type="ARBA" id="ARBA00003535"/>
    </source>
</evidence>
<evidence type="ECO:0000256" key="7">
    <source>
        <dbReference type="ARBA" id="ARBA00022643"/>
    </source>
</evidence>
<protein>
    <recommendedName>
        <fullName evidence="4">Probable nitronate monooxygenase</fullName>
    </recommendedName>
    <alternativeName>
        <fullName evidence="10">Propionate 3-nitronate monooxygenase</fullName>
    </alternativeName>
</protein>
<dbReference type="CDD" id="cd04730">
    <property type="entry name" value="NPD_like"/>
    <property type="match status" value="1"/>
</dbReference>
<reference evidence="12 13" key="1">
    <citation type="submission" date="2021-01" db="EMBL/GenBank/DDBJ databases">
        <title>Tumebacillus sp. strain ITR2 16S ribosomal RNA gene Genome sequencing and assembly.</title>
        <authorList>
            <person name="Kang M."/>
        </authorList>
    </citation>
    <scope>NUCLEOTIDE SEQUENCE [LARGE SCALE GENOMIC DNA]</scope>
    <source>
        <strain evidence="12 13">ITR2</strain>
    </source>
</reference>
<proteinExistence type="inferred from homology"/>
<dbReference type="PANTHER" id="PTHR42747">
    <property type="entry name" value="NITRONATE MONOOXYGENASE-RELATED"/>
    <property type="match status" value="1"/>
</dbReference>
<dbReference type="SUPFAM" id="SSF51412">
    <property type="entry name" value="Inosine monophosphate dehydrogenase (IMPDH)"/>
    <property type="match status" value="1"/>
</dbReference>
<keyword evidence="9 12" id="KW-0503">Monooxygenase</keyword>
<gene>
    <name evidence="12" type="ORF">JJB07_17705</name>
</gene>
<evidence type="ECO:0000256" key="4">
    <source>
        <dbReference type="ARBA" id="ARBA00013457"/>
    </source>
</evidence>
<organism evidence="12 13">
    <name type="scientific">Tumebacillus amylolyticus</name>
    <dbReference type="NCBI Taxonomy" id="2801339"/>
    <lineage>
        <taxon>Bacteria</taxon>
        <taxon>Bacillati</taxon>
        <taxon>Bacillota</taxon>
        <taxon>Bacilli</taxon>
        <taxon>Bacillales</taxon>
        <taxon>Alicyclobacillaceae</taxon>
        <taxon>Tumebacillus</taxon>
    </lineage>
</organism>
<dbReference type="Pfam" id="PF03060">
    <property type="entry name" value="NMO"/>
    <property type="match status" value="1"/>
</dbReference>
<keyword evidence="7" id="KW-0288">FMN</keyword>
<evidence type="ECO:0000256" key="8">
    <source>
        <dbReference type="ARBA" id="ARBA00023002"/>
    </source>
</evidence>
<evidence type="ECO:0000256" key="10">
    <source>
        <dbReference type="ARBA" id="ARBA00031155"/>
    </source>
</evidence>
<comment type="cofactor">
    <cofactor evidence="1">
        <name>FMN</name>
        <dbReference type="ChEBI" id="CHEBI:58210"/>
    </cofactor>
</comment>
<keyword evidence="8" id="KW-0560">Oxidoreductase</keyword>
<evidence type="ECO:0000256" key="1">
    <source>
        <dbReference type="ARBA" id="ARBA00001917"/>
    </source>
</evidence>
<dbReference type="InterPro" id="IPR004136">
    <property type="entry name" value="NMO"/>
</dbReference>
<evidence type="ECO:0000256" key="11">
    <source>
        <dbReference type="ARBA" id="ARBA00049401"/>
    </source>
</evidence>
<evidence type="ECO:0000256" key="6">
    <source>
        <dbReference type="ARBA" id="ARBA00022630"/>
    </source>
</evidence>
<dbReference type="RefSeq" id="WP_201637354.1">
    <property type="nucleotide sequence ID" value="NZ_JAEQNB010000006.1"/>
</dbReference>
<keyword evidence="13" id="KW-1185">Reference proteome</keyword>
<comment type="function">
    <text evidence="2">Nitronate monooxygenase that uses molecular oxygen to catalyze the oxidative denitrification of alkyl nitronates. Acts on propionate 3-nitronate (P3N), the presumed physiological substrate. Probably functions in the detoxification of P3N, a metabolic poison produced by plants and fungi as a defense mechanism.</text>
</comment>
<comment type="catalytic activity">
    <reaction evidence="11">
        <text>3 propionate 3-nitronate + 3 O2 + H2O = 3 3-oxopropanoate + 2 nitrate + nitrite + H2O2 + 3 H(+)</text>
        <dbReference type="Rhea" id="RHEA:57332"/>
        <dbReference type="ChEBI" id="CHEBI:15377"/>
        <dbReference type="ChEBI" id="CHEBI:15378"/>
        <dbReference type="ChEBI" id="CHEBI:15379"/>
        <dbReference type="ChEBI" id="CHEBI:16240"/>
        <dbReference type="ChEBI" id="CHEBI:16301"/>
        <dbReference type="ChEBI" id="CHEBI:17632"/>
        <dbReference type="ChEBI" id="CHEBI:33190"/>
        <dbReference type="ChEBI" id="CHEBI:136067"/>
    </reaction>
</comment>
<keyword evidence="5" id="KW-0216">Detoxification</keyword>
<dbReference type="PANTHER" id="PTHR42747:SF3">
    <property type="entry name" value="NITRONATE MONOOXYGENASE-RELATED"/>
    <property type="match status" value="1"/>
</dbReference>
<dbReference type="Proteomes" id="UP000602284">
    <property type="component" value="Unassembled WGS sequence"/>
</dbReference>
<name>A0ABS1JE06_9BACL</name>
<evidence type="ECO:0000256" key="9">
    <source>
        <dbReference type="ARBA" id="ARBA00023033"/>
    </source>
</evidence>
<evidence type="ECO:0000313" key="12">
    <source>
        <dbReference type="EMBL" id="MBL0388440.1"/>
    </source>
</evidence>
<keyword evidence="6" id="KW-0285">Flavoprotein</keyword>
<comment type="similarity">
    <text evidence="3">Belongs to the nitronate monooxygenase family. NMO class I subfamily.</text>
</comment>
<dbReference type="GO" id="GO:0004497">
    <property type="term" value="F:monooxygenase activity"/>
    <property type="evidence" value="ECO:0007669"/>
    <property type="project" value="UniProtKB-KW"/>
</dbReference>
<accession>A0ABS1JE06</accession>
<sequence>MTRVTEALGIELPLIQAGMAGGSTTPQLVAAVSNAGGLGTLGAGYMTPDQMRSAIREIRALTSRPFAVNLLLTEPVTPDADQIAAIQEKMKPFRTELGLPDPVPLSKFAESFDEQMAVVLEENIPVFSFTFGLLPPRWMQACKKQGILLCGTATTVREAIILEKSGVDLIVGQGSEAGGHRGTFAGPWQEAMIGTMALIPQIVDAVAIPVIAAGGIMDARGVAASLLLGAEAAQLGTAFLTCDESGAHPHYQQAILESTEEQITTICEFSGKAARGLTNTFHQEMKPCADLLSPYPIQNALTRDIRQGAARLNRTEFMSMWAGQGTRLARREPAGELLRRIAQDLVKLGF</sequence>
<dbReference type="InterPro" id="IPR013785">
    <property type="entry name" value="Aldolase_TIM"/>
</dbReference>
<comment type="caution">
    <text evidence="12">The sequence shown here is derived from an EMBL/GenBank/DDBJ whole genome shotgun (WGS) entry which is preliminary data.</text>
</comment>